<dbReference type="GO" id="GO:0008270">
    <property type="term" value="F:zinc ion binding"/>
    <property type="evidence" value="ECO:0007669"/>
    <property type="project" value="UniProtKB-KW"/>
</dbReference>
<dbReference type="Pfam" id="PF13639">
    <property type="entry name" value="zf-RING_2"/>
    <property type="match status" value="1"/>
</dbReference>
<accession>A0A4X1SQN3</accession>
<dbReference type="InterPro" id="IPR000594">
    <property type="entry name" value="ThiF_NAD_FAD-bd"/>
</dbReference>
<keyword evidence="31" id="KW-0067">ATP-binding</keyword>
<evidence type="ECO:0000256" key="18">
    <source>
        <dbReference type="ARBA" id="ARBA00022833"/>
    </source>
</evidence>
<dbReference type="PANTHER" id="PTHR46569">
    <property type="entry name" value="E3 UBIQUITIN-PROTEIN LIGASE TRAIP"/>
    <property type="match status" value="1"/>
</dbReference>
<dbReference type="Gene3D" id="2.40.30.180">
    <property type="entry name" value="Ubiquitin-activating enzyme E1, FCCH domain"/>
    <property type="match status" value="1"/>
</dbReference>
<dbReference type="SUPFAM" id="SSF57850">
    <property type="entry name" value="RING/U-box"/>
    <property type="match status" value="1"/>
</dbReference>
<dbReference type="Pfam" id="PF09358">
    <property type="entry name" value="E1_UFD"/>
    <property type="match status" value="1"/>
</dbReference>
<evidence type="ECO:0000256" key="32">
    <source>
        <dbReference type="SAM" id="Coils"/>
    </source>
</evidence>
<dbReference type="CDD" id="cd16480">
    <property type="entry name" value="RING-H2_TRAIP"/>
    <property type="match status" value="1"/>
</dbReference>
<dbReference type="PANTHER" id="PTHR46569:SF1">
    <property type="entry name" value="E3 UBIQUITIN-PROTEIN LIGASE RFWD3-RELATED"/>
    <property type="match status" value="1"/>
</dbReference>
<evidence type="ECO:0000256" key="12">
    <source>
        <dbReference type="ARBA" id="ARBA00022679"/>
    </source>
</evidence>
<evidence type="ECO:0000256" key="30">
    <source>
        <dbReference type="PROSITE-ProRule" id="PRU10132"/>
    </source>
</evidence>
<dbReference type="GO" id="GO:0048471">
    <property type="term" value="C:perinuclear region of cytoplasm"/>
    <property type="evidence" value="ECO:0007669"/>
    <property type="project" value="UniProtKB-SubCell"/>
</dbReference>
<dbReference type="FunFam" id="3.30.40.10:FF:000431">
    <property type="entry name" value="E3 ubiquitin-protein ligase TRAIP"/>
    <property type="match status" value="1"/>
</dbReference>
<evidence type="ECO:0000256" key="6">
    <source>
        <dbReference type="ARBA" id="ARBA00004906"/>
    </source>
</evidence>
<evidence type="ECO:0000256" key="9">
    <source>
        <dbReference type="ARBA" id="ARBA00022454"/>
    </source>
</evidence>
<gene>
    <name evidence="35" type="primary">TRAIP</name>
</gene>
<dbReference type="InterPro" id="IPR052639">
    <property type="entry name" value="TRAIP_ubiq-protein_ligase"/>
</dbReference>
<evidence type="ECO:0000256" key="14">
    <source>
        <dbReference type="ARBA" id="ARBA00022737"/>
    </source>
</evidence>
<feature type="domain" description="RING-type" evidence="34">
    <location>
        <begin position="7"/>
        <end position="50"/>
    </location>
</feature>
<dbReference type="FunFam" id="3.50.50.80:FF:000001">
    <property type="entry name" value="ubiquitin-like modifier-activating enzyme 1"/>
    <property type="match status" value="1"/>
</dbReference>
<dbReference type="GO" id="GO:0005654">
    <property type="term" value="C:nucleoplasm"/>
    <property type="evidence" value="ECO:0007669"/>
    <property type="project" value="UniProtKB-SubCell"/>
</dbReference>
<evidence type="ECO:0000256" key="4">
    <source>
        <dbReference type="ARBA" id="ARBA00004604"/>
    </source>
</evidence>
<dbReference type="GO" id="GO:0061630">
    <property type="term" value="F:ubiquitin protein ligase activity"/>
    <property type="evidence" value="ECO:0007669"/>
    <property type="project" value="UniProtKB-EC"/>
</dbReference>
<keyword evidence="10" id="KW-0963">Cytoplasm</keyword>
<evidence type="ECO:0000256" key="10">
    <source>
        <dbReference type="ARBA" id="ARBA00022490"/>
    </source>
</evidence>
<evidence type="ECO:0000256" key="20">
    <source>
        <dbReference type="ARBA" id="ARBA00023054"/>
    </source>
</evidence>
<feature type="active site" description="Glycyl thioester intermediate" evidence="30">
    <location>
        <position position="1074"/>
    </location>
</feature>
<dbReference type="GO" id="GO:0005694">
    <property type="term" value="C:chromosome"/>
    <property type="evidence" value="ECO:0007669"/>
    <property type="project" value="UniProtKB-SubCell"/>
</dbReference>
<dbReference type="PRINTS" id="PR01849">
    <property type="entry name" value="UBIQUITINACT"/>
</dbReference>
<comment type="catalytic activity">
    <reaction evidence="1">
        <text>S-ubiquitinyl-[E2 ubiquitin-conjugating enzyme]-L-cysteine + [acceptor protein]-L-lysine = [E2 ubiquitin-conjugating enzyme]-L-cysteine + N(6)-ubiquitinyl-[acceptor protein]-L-lysine.</text>
        <dbReference type="EC" id="2.3.2.27"/>
    </reaction>
</comment>
<dbReference type="GO" id="GO:0016567">
    <property type="term" value="P:protein ubiquitination"/>
    <property type="evidence" value="ECO:0007669"/>
    <property type="project" value="UniProtKB-UniPathway"/>
</dbReference>
<sequence>MPIRALCTICSDFFDHSRDVAAIHCGHTFHLQCLIQWFETAPSRTCPQCRIQVGKRTIINKLFFDLAQEEESVLDAEFLKNELDNTRALLSQKEKEKRDSQIIIDTLRDTLEERNATVESLQKALDKAEMLCSTLKKQMKYLEQQQDETKQAREEARRLRSKMKTMERIELLLQSQRPEVEEMIREMGVGQSAVEQLAVYCVSLKKEYENLKEARKASGELTDKLKKDLFSSRSKLQTVYSELDQAKLELKSAQKDLQSADKEILSLKKKLMMLQETLNLPPVDSETVNRLVLESPAPVEMLNLKLHRPAFGDDIDLNATFNVDTPPSQPSSIQHGRAKRLFPEEAHSPVQDVPKKMPQGAKQESQLSLGGQRCLGEPDEELADAFPVFIRNAVLGQKQPKRARAEPCRSTDAVRTGFDGLGGRTKFIQPRSQEESCDLLRQSQLCTASHSTASRGTASHTDPIYKHCSLFPSLRMDVQETSKLLDEELYSRQLYVLGLPAMERIQGAKVLLSGLQGLGAEIAKNLVLMGIGSLTLHDPHPTCWSDLAAQFFLSEQDLGRSRAEASQELLAKLNGAVQVCIHKGDITEDLLLHFQVVVLTALKLEEQLKVGSFCHKHGICFLVADTRGLVGQLFCDFGENFTVQEPTEAEPLTAAIQHISQGSPGILTLREQADAHHFHNGDLVTFSGIEGMVELNNCAPWPLRVREDGTLEIEDTSTFSRYLRGGVITEVKKSKTVSHEPLDVALLQPRVVAQSSQEVHRAHCLHQAFRALHKFQELSGRRPQPWDPVDTEMVVDLARALEPLKGTEGEPLEEQLDEALVRTVALSSAGSLSPMAAMLGAVAAQEVLKAISRKFMPLDQWLYFDALDCLPEDGESFPNPEDYAPRGCRYDGQIAVFGAHFQERLSHQHYLLVGAGAIGCELLKGFALVGLGAGGSGGVTVADMDHVERSNLSRQFLFRPQDIGRLKAEVAAEAAHRLNSDLLVTPLPYQLDPTTEHIYGDNFFSSVDGVAAALDSFQARRYVAARCTHYLKPLLEAGTKGTWGSACVFVPHLTEGYRAPASAAASEDTSYPICTVRHFPSTAEHTLQWARDEFEGLFRLFAETINRHQQALTPPADLDGPQMLNLLQVVLGVLRERPQTWRDCVVWALGHWQLRFHYGIEQLLRHFPPDKVLEDGTPFWSGPKQCPQPLEFDASQDMHLLFVLAAANLYAQMHGLPGSQDQTALKDLLQLLPLPDPQYLAPIFASDLELTLASAEFGPERLKKLHEALETWRMGAPLKPLMFEKDDDSNFHVDFVVAAASLRAQNYGIPPANRAKSKQIVGRIIPAIATTTAAVAGLVCLELYKVVGGPRPLTAFRHSYLHLAENYFSRWVPSAPAIQKFHDLKWTCWDRLEVPAGQPMRTLESLLAHLQELHELRVRMLLHGPALLYSAGWSPEKRAHHLSLRVTDLVQQVTGRAPEPGQRVLVLELSFEGEEEDTAFPPLHYEL</sequence>
<dbReference type="GO" id="GO:0019782">
    <property type="term" value="F:ISG15 activating enzyme activity"/>
    <property type="evidence" value="ECO:0007669"/>
    <property type="project" value="UniProtKB-ARBA"/>
</dbReference>
<dbReference type="SMART" id="SM00985">
    <property type="entry name" value="UBA_e1_C"/>
    <property type="match status" value="1"/>
</dbReference>
<keyword evidence="14" id="KW-0677">Repeat</keyword>
<dbReference type="FunFam" id="3.40.50.720:FF:000320">
    <property type="entry name" value="ubiquitin-like modifier-activating enzyme 7"/>
    <property type="match status" value="1"/>
</dbReference>
<dbReference type="Gene3D" id="1.10.10.2660">
    <property type="entry name" value="Ubiquitin-activating enzyme E1, SCCH domain"/>
    <property type="match status" value="1"/>
</dbReference>
<dbReference type="InterPro" id="IPR018965">
    <property type="entry name" value="Ub-activating_enz_E1_C"/>
</dbReference>
<dbReference type="InterPro" id="IPR033127">
    <property type="entry name" value="UBQ-activ_enz_E1_Cys_AS"/>
</dbReference>
<keyword evidence="21" id="KW-0234">DNA repair</keyword>
<dbReference type="FunFam" id="3.10.290.60:FF:000005">
    <property type="entry name" value="Ubiquitin-like modifier-activating enzyme 7"/>
    <property type="match status" value="1"/>
</dbReference>
<evidence type="ECO:0000313" key="36">
    <source>
        <dbReference type="Proteomes" id="UP000314985"/>
    </source>
</evidence>
<comment type="subcellular location">
    <subcellularLocation>
        <location evidence="2">Chromosome</location>
    </subcellularLocation>
    <subcellularLocation>
        <location evidence="3">Cytoplasm</location>
        <location evidence="3">Perinuclear region</location>
    </subcellularLocation>
    <subcellularLocation>
        <location evidence="4">Nucleus</location>
        <location evidence="4">Nucleolus</location>
    </subcellularLocation>
    <subcellularLocation>
        <location evidence="5">Nucleus</location>
        <location evidence="5">Nucleoplasm</location>
    </subcellularLocation>
</comment>
<evidence type="ECO:0000256" key="5">
    <source>
        <dbReference type="ARBA" id="ARBA00004642"/>
    </source>
</evidence>
<dbReference type="Gene3D" id="3.40.50.720">
    <property type="entry name" value="NAD(P)-binding Rossmann-like Domain"/>
    <property type="match status" value="1"/>
</dbReference>
<evidence type="ECO:0000256" key="15">
    <source>
        <dbReference type="ARBA" id="ARBA00022763"/>
    </source>
</evidence>
<dbReference type="EC" id="2.3.2.27" evidence="8"/>
<comment type="similarity">
    <text evidence="7 31">Belongs to the ubiquitin-activating E1 family.</text>
</comment>
<dbReference type="InterPro" id="IPR019572">
    <property type="entry name" value="UBA_E1_SCCH"/>
</dbReference>
<organism evidence="35 36">
    <name type="scientific">Sus scrofa</name>
    <name type="common">Pig</name>
    <dbReference type="NCBI Taxonomy" id="9823"/>
    <lineage>
        <taxon>Eukaryota</taxon>
        <taxon>Metazoa</taxon>
        <taxon>Chordata</taxon>
        <taxon>Craniata</taxon>
        <taxon>Vertebrata</taxon>
        <taxon>Euteleostomi</taxon>
        <taxon>Mammalia</taxon>
        <taxon>Eutheria</taxon>
        <taxon>Laurasiatheria</taxon>
        <taxon>Artiodactyla</taxon>
        <taxon>Suina</taxon>
        <taxon>Suidae</taxon>
        <taxon>Sus</taxon>
    </lineage>
</organism>
<dbReference type="InterPro" id="IPR018075">
    <property type="entry name" value="UBQ-activ_enz_E1"/>
</dbReference>
<dbReference type="PROSITE" id="PS00865">
    <property type="entry name" value="UBIQUITIN_ACTIVAT_2"/>
    <property type="match status" value="1"/>
</dbReference>
<feature type="coiled-coil region" evidence="32">
    <location>
        <begin position="194"/>
        <end position="277"/>
    </location>
</feature>
<evidence type="ECO:0000313" key="35">
    <source>
        <dbReference type="Ensembl" id="ENSSSCP00070004420.1"/>
    </source>
</evidence>
<evidence type="ECO:0000256" key="21">
    <source>
        <dbReference type="ARBA" id="ARBA00023204"/>
    </source>
</evidence>
<reference evidence="35" key="2">
    <citation type="submission" date="2025-08" db="UniProtKB">
        <authorList>
            <consortium name="Ensembl"/>
        </authorList>
    </citation>
    <scope>IDENTIFICATION</scope>
</reference>
<dbReference type="CDD" id="cd01491">
    <property type="entry name" value="Ube1_repeat1"/>
    <property type="match status" value="1"/>
</dbReference>
<dbReference type="Gene3D" id="3.40.50.12550">
    <property type="entry name" value="Ubiquitin-activating enzyme E1, inactive adenylation domain, subdomain 2"/>
    <property type="match status" value="1"/>
</dbReference>
<evidence type="ECO:0000256" key="11">
    <source>
        <dbReference type="ARBA" id="ARBA00022598"/>
    </source>
</evidence>
<evidence type="ECO:0000256" key="24">
    <source>
        <dbReference type="ARBA" id="ARBA00065918"/>
    </source>
</evidence>
<feature type="region of interest" description="Disordered" evidence="33">
    <location>
        <begin position="345"/>
        <end position="365"/>
    </location>
</feature>
<dbReference type="Gene3D" id="3.10.290.60">
    <property type="entry name" value="Ubiquitin-activating enzyme E1, UFD domain"/>
    <property type="match status" value="1"/>
</dbReference>
<keyword evidence="17 31" id="KW-0833">Ubl conjugation pathway</keyword>
<keyword evidence="9" id="KW-0158">Chromosome</keyword>
<evidence type="ECO:0000256" key="22">
    <source>
        <dbReference type="ARBA" id="ARBA00023242"/>
    </source>
</evidence>
<dbReference type="Pfam" id="PF10585">
    <property type="entry name" value="UBA_E1_SCCH"/>
    <property type="match status" value="1"/>
</dbReference>
<dbReference type="GO" id="GO:0005524">
    <property type="term" value="F:ATP binding"/>
    <property type="evidence" value="ECO:0007669"/>
    <property type="project" value="UniProtKB-KW"/>
</dbReference>
<keyword evidence="31" id="KW-0547">Nucleotide-binding</keyword>
<comment type="similarity">
    <text evidence="23">Belongs to the TRAIP family.</text>
</comment>
<evidence type="ECO:0000256" key="2">
    <source>
        <dbReference type="ARBA" id="ARBA00004286"/>
    </source>
</evidence>
<dbReference type="GO" id="GO:0032020">
    <property type="term" value="P:ISG15-protein conjugation"/>
    <property type="evidence" value="ECO:0007669"/>
    <property type="project" value="UniProtKB-ARBA"/>
</dbReference>
<dbReference type="GO" id="GO:0006281">
    <property type="term" value="P:DNA repair"/>
    <property type="evidence" value="ECO:0007669"/>
    <property type="project" value="UniProtKB-KW"/>
</dbReference>
<keyword evidence="16 29" id="KW-0863">Zinc-finger</keyword>
<dbReference type="InterPro" id="IPR042063">
    <property type="entry name" value="Ubi_acti_E1_SCCH"/>
</dbReference>
<name>A0A4X1SQN3_PIG</name>
<evidence type="ECO:0000256" key="13">
    <source>
        <dbReference type="ARBA" id="ARBA00022723"/>
    </source>
</evidence>
<dbReference type="NCBIfam" id="TIGR01408">
    <property type="entry name" value="Ube1"/>
    <property type="match status" value="1"/>
</dbReference>
<evidence type="ECO:0000259" key="34">
    <source>
        <dbReference type="PROSITE" id="PS50089"/>
    </source>
</evidence>
<dbReference type="SMART" id="SM00184">
    <property type="entry name" value="RING"/>
    <property type="match status" value="1"/>
</dbReference>
<keyword evidence="13" id="KW-0479">Metal-binding</keyword>
<keyword evidence="20 32" id="KW-0175">Coiled coil</keyword>
<dbReference type="GO" id="GO:0007165">
    <property type="term" value="P:signal transduction"/>
    <property type="evidence" value="ECO:0007669"/>
    <property type="project" value="UniProtKB-ARBA"/>
</dbReference>
<evidence type="ECO:0000256" key="16">
    <source>
        <dbReference type="ARBA" id="ARBA00022771"/>
    </source>
</evidence>
<dbReference type="Gene3D" id="3.50.50.80">
    <property type="entry name" value="Ubiquitin-activating enzyme E1, inactive adenylation domain, subdomain 1"/>
    <property type="match status" value="1"/>
</dbReference>
<dbReference type="Ensembl" id="ENSSSCT00070005434.1">
    <property type="protein sequence ID" value="ENSSSCP00070004420.1"/>
    <property type="gene ID" value="ENSSSCG00070002865.1"/>
</dbReference>
<dbReference type="InterPro" id="IPR042449">
    <property type="entry name" value="Ub-E1_IAD_1"/>
</dbReference>
<evidence type="ECO:0000256" key="31">
    <source>
        <dbReference type="RuleBase" id="RU000519"/>
    </source>
</evidence>
<dbReference type="SUPFAM" id="SSF46579">
    <property type="entry name" value="Prefoldin"/>
    <property type="match status" value="1"/>
</dbReference>
<evidence type="ECO:0000256" key="28">
    <source>
        <dbReference type="ARBA" id="ARBA00081003"/>
    </source>
</evidence>
<dbReference type="GO" id="GO:0005730">
    <property type="term" value="C:nucleolus"/>
    <property type="evidence" value="ECO:0007669"/>
    <property type="project" value="UniProtKB-SubCell"/>
</dbReference>
<comment type="pathway">
    <text evidence="6">Protein modification; protein ubiquitination.</text>
</comment>
<evidence type="ECO:0000256" key="26">
    <source>
        <dbReference type="ARBA" id="ARBA00068489"/>
    </source>
</evidence>
<evidence type="ECO:0000256" key="8">
    <source>
        <dbReference type="ARBA" id="ARBA00012483"/>
    </source>
</evidence>
<dbReference type="InterPro" id="IPR000011">
    <property type="entry name" value="UBQ/SUMO-activ_enz_E1-like"/>
</dbReference>
<dbReference type="InterPro" id="IPR042302">
    <property type="entry name" value="E1_FCCH_sf"/>
</dbReference>
<dbReference type="Proteomes" id="UP000314985">
    <property type="component" value="Chromosome 13"/>
</dbReference>
<evidence type="ECO:0000256" key="19">
    <source>
        <dbReference type="ARBA" id="ARBA00022843"/>
    </source>
</evidence>
<evidence type="ECO:0000256" key="27">
    <source>
        <dbReference type="ARBA" id="ARBA00079945"/>
    </source>
</evidence>
<keyword evidence="22" id="KW-0539">Nucleus</keyword>
<evidence type="ECO:0000256" key="29">
    <source>
        <dbReference type="PROSITE-ProRule" id="PRU00175"/>
    </source>
</evidence>
<keyword evidence="11 31" id="KW-0436">Ligase</keyword>
<dbReference type="InterPro" id="IPR013083">
    <property type="entry name" value="Znf_RING/FYVE/PHD"/>
</dbReference>
<dbReference type="InterPro" id="IPR035985">
    <property type="entry name" value="Ubiquitin-activating_enz"/>
</dbReference>
<keyword evidence="15" id="KW-0227">DNA damage</keyword>
<proteinExistence type="inferred from homology"/>
<evidence type="ECO:0000256" key="33">
    <source>
        <dbReference type="SAM" id="MobiDB-lite"/>
    </source>
</evidence>
<comment type="subunit">
    <text evidence="24">Interacts (via PIP-box) with PCNA. Binds TRAF1, TRAF2, TRAF3, TRAF5 and TRAF6 is part of the receptor-TRAF signaling complex. May interact with CYLD; the C-terminus interacts with CYLD, however the interaction was not detected with the full-length protein. Interacts with POLK and POLN. Interacts with UIMC1.</text>
</comment>
<feature type="coiled-coil region" evidence="32">
    <location>
        <begin position="76"/>
        <end position="169"/>
    </location>
</feature>
<dbReference type="PROSITE" id="PS50089">
    <property type="entry name" value="ZF_RING_2"/>
    <property type="match status" value="1"/>
</dbReference>
<evidence type="ECO:0000256" key="3">
    <source>
        <dbReference type="ARBA" id="ARBA00004556"/>
    </source>
</evidence>
<keyword evidence="18" id="KW-0862">Zinc</keyword>
<keyword evidence="19" id="KW-0832">Ubl conjugation</keyword>
<dbReference type="FunFam" id="2.40.30.180:FF:000001">
    <property type="entry name" value="ubiquitin-like modifier-activating enzyme 1"/>
    <property type="match status" value="1"/>
</dbReference>
<dbReference type="InterPro" id="IPR001841">
    <property type="entry name" value="Znf_RING"/>
</dbReference>
<dbReference type="UniPathway" id="UPA00143"/>
<dbReference type="InterPro" id="IPR038252">
    <property type="entry name" value="UBA_E1_C_sf"/>
</dbReference>
<evidence type="ECO:0000256" key="23">
    <source>
        <dbReference type="ARBA" id="ARBA00061509"/>
    </source>
</evidence>
<dbReference type="FunFam" id="1.10.10.2660:FF:000004">
    <property type="entry name" value="Ubiquitin activating enzyme 1"/>
    <property type="match status" value="1"/>
</dbReference>
<reference evidence="35 36" key="1">
    <citation type="submission" date="2017-08" db="EMBL/GenBank/DDBJ databases">
        <title>USMARCv1.0.</title>
        <authorList>
            <person name="Hannum G.I."/>
            <person name="Koren S."/>
            <person name="Schroeder S.G."/>
            <person name="Chin S.C."/>
            <person name="Nonneman D.J."/>
            <person name="Becker S.A."/>
            <person name="Rosen B.D."/>
            <person name="Bickhart D.M."/>
            <person name="Putnam N.H."/>
            <person name="Green R.E."/>
            <person name="Tuggle C.K."/>
            <person name="Liu H."/>
            <person name="Rohrer G.A."/>
            <person name="Warr A."/>
            <person name="Hall R."/>
            <person name="Kim K."/>
            <person name="Hume D.A."/>
            <person name="Talbot R."/>
            <person name="Chow W."/>
            <person name="Howe K."/>
            <person name="Schwartz A.S."/>
            <person name="Watson M."/>
            <person name="Archibald A.L."/>
            <person name="Phillippy A.M."/>
            <person name="Smith T.P.L."/>
        </authorList>
    </citation>
    <scope>NUCLEOTIDE SEQUENCE [LARGE SCALE GENOMIC DNA]</scope>
</reference>
<evidence type="ECO:0000256" key="7">
    <source>
        <dbReference type="ARBA" id="ARBA00005673"/>
    </source>
</evidence>
<dbReference type="SUPFAM" id="SSF69572">
    <property type="entry name" value="Activating enzymes of the ubiquitin-like proteins"/>
    <property type="match status" value="2"/>
</dbReference>
<evidence type="ECO:0000256" key="1">
    <source>
        <dbReference type="ARBA" id="ARBA00000900"/>
    </source>
</evidence>
<evidence type="ECO:0000256" key="25">
    <source>
        <dbReference type="ARBA" id="ARBA00068429"/>
    </source>
</evidence>
<dbReference type="Pfam" id="PF00899">
    <property type="entry name" value="ThiF"/>
    <property type="match status" value="2"/>
</dbReference>
<dbReference type="Gene3D" id="3.30.40.10">
    <property type="entry name" value="Zinc/RING finger domain, C3HC4 (zinc finger)"/>
    <property type="match status" value="1"/>
</dbReference>
<protein>
    <recommendedName>
        <fullName evidence="25">E3 ubiquitin-protein ligase TRAIP</fullName>
        <ecNumber evidence="8">2.3.2.27</ecNumber>
    </recommendedName>
    <alternativeName>
        <fullName evidence="27">TRAF-interacting protein</fullName>
    </alternativeName>
    <alternativeName>
        <fullName evidence="28">Ubiquitin-activating enzyme E1 homolog</fullName>
    </alternativeName>
    <alternativeName>
        <fullName evidence="26">Ubiquitin-like modifier-activating enzyme 7</fullName>
    </alternativeName>
</protein>
<evidence type="ECO:0000256" key="17">
    <source>
        <dbReference type="ARBA" id="ARBA00022786"/>
    </source>
</evidence>
<keyword evidence="12" id="KW-0808">Transferase</keyword>